<proteinExistence type="predicted"/>
<organism evidence="1 2">
    <name type="scientific">Mycena pura</name>
    <dbReference type="NCBI Taxonomy" id="153505"/>
    <lineage>
        <taxon>Eukaryota</taxon>
        <taxon>Fungi</taxon>
        <taxon>Dikarya</taxon>
        <taxon>Basidiomycota</taxon>
        <taxon>Agaricomycotina</taxon>
        <taxon>Agaricomycetes</taxon>
        <taxon>Agaricomycetidae</taxon>
        <taxon>Agaricales</taxon>
        <taxon>Marasmiineae</taxon>
        <taxon>Mycenaceae</taxon>
        <taxon>Mycena</taxon>
    </lineage>
</organism>
<dbReference type="EMBL" id="JARJCW010000038">
    <property type="protein sequence ID" value="KAJ7206763.1"/>
    <property type="molecule type" value="Genomic_DNA"/>
</dbReference>
<name>A0AAD6YF88_9AGAR</name>
<dbReference type="Proteomes" id="UP001219525">
    <property type="component" value="Unassembled WGS sequence"/>
</dbReference>
<keyword evidence="2" id="KW-1185">Reference proteome</keyword>
<sequence>MFPSFSTAIRRASRRCVRQAQSDASISVVRPAYRGDGPQCCHCGWRGSHNATCPFYNPATCSCPHRMTAPYPRSCFDACLVLYVGAPPLCVPLDADDAKARPPLNPTSCINAATSSPHRRVAPTTVGAMAHRKKLQRFALELEQLCLGFFQTLTATHDSWSCGALALLSSFFRWSANALLLANGRMDELASSPAVSSHFAAAPSFPKHQDYSTAARASESYAGGPRPPRRTAHGWLARYACPDVLGGRRFTLDHHQ</sequence>
<reference evidence="1" key="1">
    <citation type="submission" date="2023-03" db="EMBL/GenBank/DDBJ databases">
        <title>Massive genome expansion in bonnet fungi (Mycena s.s.) driven by repeated elements and novel gene families across ecological guilds.</title>
        <authorList>
            <consortium name="Lawrence Berkeley National Laboratory"/>
            <person name="Harder C.B."/>
            <person name="Miyauchi S."/>
            <person name="Viragh M."/>
            <person name="Kuo A."/>
            <person name="Thoen E."/>
            <person name="Andreopoulos B."/>
            <person name="Lu D."/>
            <person name="Skrede I."/>
            <person name="Drula E."/>
            <person name="Henrissat B."/>
            <person name="Morin E."/>
            <person name="Kohler A."/>
            <person name="Barry K."/>
            <person name="LaButti K."/>
            <person name="Morin E."/>
            <person name="Salamov A."/>
            <person name="Lipzen A."/>
            <person name="Mereny Z."/>
            <person name="Hegedus B."/>
            <person name="Baldrian P."/>
            <person name="Stursova M."/>
            <person name="Weitz H."/>
            <person name="Taylor A."/>
            <person name="Grigoriev I.V."/>
            <person name="Nagy L.G."/>
            <person name="Martin F."/>
            <person name="Kauserud H."/>
        </authorList>
    </citation>
    <scope>NUCLEOTIDE SEQUENCE</scope>
    <source>
        <strain evidence="1">9144</strain>
    </source>
</reference>
<evidence type="ECO:0000313" key="1">
    <source>
        <dbReference type="EMBL" id="KAJ7206763.1"/>
    </source>
</evidence>
<evidence type="ECO:0000313" key="2">
    <source>
        <dbReference type="Proteomes" id="UP001219525"/>
    </source>
</evidence>
<comment type="caution">
    <text evidence="1">The sequence shown here is derived from an EMBL/GenBank/DDBJ whole genome shotgun (WGS) entry which is preliminary data.</text>
</comment>
<dbReference type="AlphaFoldDB" id="A0AAD6YF88"/>
<accession>A0AAD6YF88</accession>
<gene>
    <name evidence="1" type="ORF">GGX14DRAFT_698329</name>
</gene>
<protein>
    <submittedName>
        <fullName evidence="1">Uncharacterized protein</fullName>
    </submittedName>
</protein>